<feature type="compositionally biased region" description="Low complexity" evidence="2">
    <location>
        <begin position="940"/>
        <end position="981"/>
    </location>
</feature>
<feature type="domain" description="PKD" evidence="3">
    <location>
        <begin position="853"/>
        <end position="940"/>
    </location>
</feature>
<dbReference type="PROSITE" id="PS50093">
    <property type="entry name" value="PKD"/>
    <property type="match status" value="3"/>
</dbReference>
<evidence type="ECO:0000256" key="1">
    <source>
        <dbReference type="ARBA" id="ARBA00022729"/>
    </source>
</evidence>
<sequence>MCLRRKLSIPLVFLALFSFIIPEIYAGDADLTEAIPGAVIKDDEIIVGDRGDYLLMYEDEKGNLLYQFGRNYEIWDEITAGDVNGDGKAEIIHGDRDTDKLYILTRSGQILGKKNVGFEAGDDIACGDVNKDGKDEIIFADRNDWIKVYDENFNELSKFKIDFSDEDAIASGDIDGDGKDEIIWGDHSKNLIIVYDMYGNSIMSFSTDDYFDLTGRDEIAVGDVNLDGIEEIVVATRDKGNYGKSKGIHVFKVAEGKAYEISSFRIEYAKGDRMAIGDVNRDVVDEIVWASRTGKIKVYNYQGELLNGPNGFSSRFQHGAGLAVGDVDGNSITVGPPIHSTMSITNKVITVINAPPVDFDVINETGVFYATYMTKNTRTLSVSVKAVSDISLTVGVKLGVGLKGVGETELGLKTKVQQKFEATRGSEHVFSETYEITADMADAILHVSTDYDVYEFPIISPPELAVINGEQQYILVTVPKGKPHIHLSNYNSDIHRIGDITTYPTKPEDLPNYEVSNELFHYTIEAGEVGGGGGFYMKDANWKETKNTFSLSVSMEAKTSGKIGLFGSYEVNLQGNYGKSRITTHKVSISNETRVHIEYNGRIEDRDKWYNATAIAYLDSEDGHLVLEFIVPSMGSYYKTRSLSPLGFSYDQIKLISKPLPGNIIIPPLVLNMFSSSCKIDASHSSGKAPLKVDFQISTSGGGGVKNWTLSFGDGTVLRNTGNVSTLLSHTYSEEGNYRVTMNIENLWGYKANCSKEITVLPNKVPKAMFDISPSPAKVEDEVNFIDSSEDEDGSIVKWNWNFGDGTTSTERNPKHSYSSPGMYTVTLTIEDDSGMKASYSKGITINPKNQLPTADFTFLPKEPKTGETVNFVDKSHDSDGNIVSWNWDFGDGTTSTKREPIHTYSSPGNYTVKLVVKDDKGGEDEIAINIVVKVAPTLTETETTSSKTETPTESTPTSHSTTSTSTTSSSSASSPLPTETQTGTCGPAFLVALMLLSLVSRRER</sequence>
<feature type="domain" description="PKD" evidence="3">
    <location>
        <begin position="766"/>
        <end position="846"/>
    </location>
</feature>
<proteinExistence type="predicted"/>
<accession>F0LI96</accession>
<dbReference type="AlphaFoldDB" id="F0LI96"/>
<dbReference type="CDD" id="cd00146">
    <property type="entry name" value="PKD"/>
    <property type="match status" value="3"/>
</dbReference>
<dbReference type="HOGENOM" id="CLU_292823_0_0_2"/>
<dbReference type="EMBL" id="CP002372">
    <property type="protein sequence ID" value="ADT84426.1"/>
    <property type="molecule type" value="Genomic_DNA"/>
</dbReference>
<dbReference type="Gene3D" id="2.60.40.10">
    <property type="entry name" value="Immunoglobulins"/>
    <property type="match status" value="3"/>
</dbReference>
<dbReference type="InterPro" id="IPR022409">
    <property type="entry name" value="PKD/Chitinase_dom"/>
</dbReference>
<dbReference type="SUPFAM" id="SSF69318">
    <property type="entry name" value="Integrin alpha N-terminal domain"/>
    <property type="match status" value="1"/>
</dbReference>
<evidence type="ECO:0000259" key="3">
    <source>
        <dbReference type="PROSITE" id="PS50093"/>
    </source>
</evidence>
<dbReference type="Proteomes" id="UP000007478">
    <property type="component" value="Chromosome"/>
</dbReference>
<dbReference type="KEGG" id="tba:TERMP_01451"/>
<evidence type="ECO:0000313" key="4">
    <source>
        <dbReference type="EMBL" id="ADT84426.1"/>
    </source>
</evidence>
<evidence type="ECO:0000313" key="5">
    <source>
        <dbReference type="Proteomes" id="UP000007478"/>
    </source>
</evidence>
<name>F0LI96_THEBM</name>
<dbReference type="InterPro" id="IPR035986">
    <property type="entry name" value="PKD_dom_sf"/>
</dbReference>
<dbReference type="eggNOG" id="arCOG02508">
    <property type="taxonomic scope" value="Archaea"/>
</dbReference>
<dbReference type="InterPro" id="IPR000601">
    <property type="entry name" value="PKD_dom"/>
</dbReference>
<dbReference type="Gene3D" id="2.130.10.130">
    <property type="entry name" value="Integrin alpha, N-terminal"/>
    <property type="match status" value="1"/>
</dbReference>
<feature type="domain" description="PKD" evidence="3">
    <location>
        <begin position="676"/>
        <end position="760"/>
    </location>
</feature>
<protein>
    <recommendedName>
        <fullName evidence="3">PKD domain-containing protein</fullName>
    </recommendedName>
</protein>
<evidence type="ECO:0000256" key="2">
    <source>
        <dbReference type="SAM" id="MobiDB-lite"/>
    </source>
</evidence>
<dbReference type="InterPro" id="IPR013783">
    <property type="entry name" value="Ig-like_fold"/>
</dbReference>
<dbReference type="PATRIC" id="fig|391623.17.peg.1451"/>
<dbReference type="GeneID" id="10041767"/>
<organism evidence="4 5">
    <name type="scientific">Thermococcus barophilus (strain DSM 11836 / MP)</name>
    <dbReference type="NCBI Taxonomy" id="391623"/>
    <lineage>
        <taxon>Archaea</taxon>
        <taxon>Methanobacteriati</taxon>
        <taxon>Methanobacteriota</taxon>
        <taxon>Thermococci</taxon>
        <taxon>Thermococcales</taxon>
        <taxon>Thermococcaceae</taxon>
        <taxon>Thermococcus</taxon>
    </lineage>
</organism>
<dbReference type="SMART" id="SM00089">
    <property type="entry name" value="PKD"/>
    <property type="match status" value="3"/>
</dbReference>
<dbReference type="Pfam" id="PF13517">
    <property type="entry name" value="FG-GAP_3"/>
    <property type="match status" value="1"/>
</dbReference>
<dbReference type="SUPFAM" id="SSF49299">
    <property type="entry name" value="PKD domain"/>
    <property type="match status" value="3"/>
</dbReference>
<dbReference type="NCBIfam" id="TIGR04288">
    <property type="entry name" value="CGP_CTERM"/>
    <property type="match status" value="1"/>
</dbReference>
<reference evidence="4 5" key="1">
    <citation type="journal article" date="2011" name="J. Bacteriol.">
        <title>Complete genome sequence of the hyperthermophilic, piezophilic, heterotrophic, and carboxydotrophic archaeon Thermococcus barophilus MP.</title>
        <authorList>
            <person name="Vannier P."/>
            <person name="Marteinsson V.T."/>
            <person name="Fridjonsson O.H."/>
            <person name="Oger P."/>
            <person name="Jebbar M."/>
        </authorList>
    </citation>
    <scope>NUCLEOTIDE SEQUENCE [LARGE SCALE GENOMIC DNA]</scope>
    <source>
        <strain evidence="5">DSM 11836 / MP</strain>
    </source>
</reference>
<feature type="region of interest" description="Disordered" evidence="2">
    <location>
        <begin position="940"/>
        <end position="985"/>
    </location>
</feature>
<dbReference type="RefSeq" id="WP_013467724.1">
    <property type="nucleotide sequence ID" value="NC_014804.1"/>
</dbReference>
<dbReference type="InterPro" id="IPR027552">
    <property type="entry name" value="CGP_CTERM"/>
</dbReference>
<keyword evidence="1" id="KW-0732">Signal</keyword>
<dbReference type="PANTHER" id="PTHR46580">
    <property type="entry name" value="SENSOR KINASE-RELATED"/>
    <property type="match status" value="1"/>
</dbReference>
<gene>
    <name evidence="4" type="ordered locus">TERMP_01451</name>
</gene>
<dbReference type="FunFam" id="2.60.40.10:FF:000270">
    <property type="entry name" value="Cell surface protein"/>
    <property type="match status" value="1"/>
</dbReference>
<dbReference type="Pfam" id="PF18911">
    <property type="entry name" value="PKD_4"/>
    <property type="match status" value="3"/>
</dbReference>
<dbReference type="InterPro" id="IPR013517">
    <property type="entry name" value="FG-GAP"/>
</dbReference>
<keyword evidence="5" id="KW-1185">Reference proteome</keyword>
<dbReference type="InterPro" id="IPR028994">
    <property type="entry name" value="Integrin_alpha_N"/>
</dbReference>